<organism evidence="2 3">
    <name type="scientific">Eragrostis curvula</name>
    <name type="common">weeping love grass</name>
    <dbReference type="NCBI Taxonomy" id="38414"/>
    <lineage>
        <taxon>Eukaryota</taxon>
        <taxon>Viridiplantae</taxon>
        <taxon>Streptophyta</taxon>
        <taxon>Embryophyta</taxon>
        <taxon>Tracheophyta</taxon>
        <taxon>Spermatophyta</taxon>
        <taxon>Magnoliopsida</taxon>
        <taxon>Liliopsida</taxon>
        <taxon>Poales</taxon>
        <taxon>Poaceae</taxon>
        <taxon>PACMAD clade</taxon>
        <taxon>Chloridoideae</taxon>
        <taxon>Eragrostideae</taxon>
        <taxon>Eragrostidinae</taxon>
        <taxon>Eragrostis</taxon>
    </lineage>
</organism>
<proteinExistence type="predicted"/>
<evidence type="ECO:0000313" key="3">
    <source>
        <dbReference type="Proteomes" id="UP000324897"/>
    </source>
</evidence>
<accession>A0A5J9TW97</accession>
<dbReference type="PANTHER" id="PTHR34708">
    <property type="entry name" value="OS07G0440000 PROTEIN"/>
    <property type="match status" value="1"/>
</dbReference>
<dbReference type="InterPro" id="IPR005174">
    <property type="entry name" value="KIB1-4_b-propeller"/>
</dbReference>
<name>A0A5J9TW97_9POAL</name>
<feature type="domain" description="KIB1-4 beta-propeller" evidence="1">
    <location>
        <begin position="162"/>
        <end position="415"/>
    </location>
</feature>
<dbReference type="PANTHER" id="PTHR34708:SF4">
    <property type="entry name" value="DUF295 DOMAIN-CONTAINING PROTEIN"/>
    <property type="match status" value="1"/>
</dbReference>
<sequence length="466" mass="50756">MPPPQTWAELPGDLLMCAAARHGHALTCYLAARGVCKAWRSVLPPPSPLLLVGYGGTVSAVSIPLRTAFSVDKNGKHYRYIGAGHGWLAVAYHKEVHVVNDRVGTQQVTRDPIAVALETMDLEPSKLRQAKEQYYRNFEGAQVRVDPDELQAIQKRRGWETSCMALLNPVTGRKIELPEHVRLDPWTVSKVAFAPNPKEDDFTAVVAFGGNSLAYISTRDGAGTWSFGGLAGGEDVIVDVAYRAGAGDNGDRVYCLTRRGDVHVLHVPRGGPTTNCYPALVPLVAGCGFNFNPSYVFPPPYDRLSQYLGGIKSLAFCDGDVYQVWRNSAATMRVLINKEGGARLRVALDEVVVLRYEPSSGQQPCCWKAVGDLGGHAVFVGPANSAVSVRAVPGVKGDCVYWMDRFGDRTAMVFDMKTRRSAPCVSPSTTDGGVPVCWYSLEDMVASCNNDAEGVLEREPKRRRLV</sequence>
<reference evidence="2 3" key="1">
    <citation type="journal article" date="2019" name="Sci. Rep.">
        <title>A high-quality genome of Eragrostis curvula grass provides insights into Poaceae evolution and supports new strategies to enhance forage quality.</title>
        <authorList>
            <person name="Carballo J."/>
            <person name="Santos B.A.C.M."/>
            <person name="Zappacosta D."/>
            <person name="Garbus I."/>
            <person name="Selva J.P."/>
            <person name="Gallo C.A."/>
            <person name="Diaz A."/>
            <person name="Albertini E."/>
            <person name="Caccamo M."/>
            <person name="Echenique V."/>
        </authorList>
    </citation>
    <scope>NUCLEOTIDE SEQUENCE [LARGE SCALE GENOMIC DNA]</scope>
    <source>
        <strain evidence="3">cv. Victoria</strain>
        <tissue evidence="2">Leaf</tissue>
    </source>
</reference>
<feature type="non-terminal residue" evidence="2">
    <location>
        <position position="1"/>
    </location>
</feature>
<evidence type="ECO:0000259" key="1">
    <source>
        <dbReference type="Pfam" id="PF03478"/>
    </source>
</evidence>
<keyword evidence="3" id="KW-1185">Reference proteome</keyword>
<dbReference type="EMBL" id="RWGY01000031">
    <property type="protein sequence ID" value="TVU15624.1"/>
    <property type="molecule type" value="Genomic_DNA"/>
</dbReference>
<dbReference type="Proteomes" id="UP000324897">
    <property type="component" value="Unassembled WGS sequence"/>
</dbReference>
<dbReference type="Pfam" id="PF03478">
    <property type="entry name" value="Beta-prop_KIB1-4"/>
    <property type="match status" value="1"/>
</dbReference>
<gene>
    <name evidence="2" type="ORF">EJB05_39154</name>
</gene>
<dbReference type="OrthoDB" id="642536at2759"/>
<evidence type="ECO:0000313" key="2">
    <source>
        <dbReference type="EMBL" id="TVU15624.1"/>
    </source>
</evidence>
<protein>
    <recommendedName>
        <fullName evidence="1">KIB1-4 beta-propeller domain-containing protein</fullName>
    </recommendedName>
</protein>
<dbReference type="AlphaFoldDB" id="A0A5J9TW97"/>
<comment type="caution">
    <text evidence="2">The sequence shown here is derived from an EMBL/GenBank/DDBJ whole genome shotgun (WGS) entry which is preliminary data.</text>
</comment>
<dbReference type="Gramene" id="TVU15624">
    <property type="protein sequence ID" value="TVU15624"/>
    <property type="gene ID" value="EJB05_39154"/>
</dbReference>